<evidence type="ECO:0000256" key="4">
    <source>
        <dbReference type="ARBA" id="ARBA00022679"/>
    </source>
</evidence>
<dbReference type="Proteomes" id="UP000540412">
    <property type="component" value="Unassembled WGS sequence"/>
</dbReference>
<dbReference type="EMBL" id="JACHIT010000002">
    <property type="protein sequence ID" value="MBB5918346.1"/>
    <property type="molecule type" value="Genomic_DNA"/>
</dbReference>
<sequence>MRLRLDSGVRRFGDGRVLLGGSPSHVLRLGAGGARLLDSWLDGTPVDTASRAFARRLLDAGVVHPIPADTVTKLTVTLVVPVRDNPDGLARVLAATTGITERTVVDDASATPLAAATVRHHRQRGPAAARNTGWRSATTPLVAFLDSDTVPSDDWLETVLPLFHDPAVAAVAPRVRSLTGGPVGRYEARRSALDMGSEPAAVRPDGRVRYVPAAALVVRVDALRAIGGFDETLRFGEDVDLVWRLLDAGYSVRYQPDSTVHHEPRRTVAAFVRQRFDYGTSAAPLARRHPRLLPAAHLTGTTAAQVALVLTGHSVAAGLPSMFSLARTAWTLHRRDIPLTVATTQAASGQLALVRHLADALRRVWWPLALCTGRGRRLLLLALLAATVETSSRTINPALAIADDIAYGLGVWTGCVRHRTLVPLAPRLHRRQARRS</sequence>
<evidence type="ECO:0000313" key="6">
    <source>
        <dbReference type="Proteomes" id="UP000540412"/>
    </source>
</evidence>
<proteinExistence type="inferred from homology"/>
<reference evidence="5 6" key="1">
    <citation type="submission" date="2020-08" db="EMBL/GenBank/DDBJ databases">
        <title>Sequencing the genomes of 1000 actinobacteria strains.</title>
        <authorList>
            <person name="Klenk H.-P."/>
        </authorList>
    </citation>
    <scope>NUCLEOTIDE SEQUENCE [LARGE SCALE GENOMIC DNA]</scope>
    <source>
        <strain evidence="5 6">DSM 43582</strain>
    </source>
</reference>
<keyword evidence="4 5" id="KW-0808">Transferase</keyword>
<gene>
    <name evidence="5" type="ORF">BJY24_007258</name>
</gene>
<dbReference type="PANTHER" id="PTHR43179:SF12">
    <property type="entry name" value="GALACTOFURANOSYLTRANSFERASE GLFT2"/>
    <property type="match status" value="1"/>
</dbReference>
<evidence type="ECO:0000256" key="2">
    <source>
        <dbReference type="ARBA" id="ARBA00006739"/>
    </source>
</evidence>
<dbReference type="PANTHER" id="PTHR43179">
    <property type="entry name" value="RHAMNOSYLTRANSFERASE WBBL"/>
    <property type="match status" value="1"/>
</dbReference>
<comment type="similarity">
    <text evidence="2">Belongs to the glycosyltransferase 2 family.</text>
</comment>
<dbReference type="NCBIfam" id="TIGR03965">
    <property type="entry name" value="mycofact_glyco"/>
    <property type="match status" value="1"/>
</dbReference>
<evidence type="ECO:0000313" key="5">
    <source>
        <dbReference type="EMBL" id="MBB5918346.1"/>
    </source>
</evidence>
<comment type="pathway">
    <text evidence="1">Cell wall biogenesis; cell wall polysaccharide biosynthesis.</text>
</comment>
<accession>A0A7W9UM86</accession>
<protein>
    <submittedName>
        <fullName evidence="5">Mycofactocin system glycosyltransferase</fullName>
    </submittedName>
</protein>
<dbReference type="AlphaFoldDB" id="A0A7W9UM86"/>
<name>A0A7W9UM86_9NOCA</name>
<dbReference type="InterPro" id="IPR029044">
    <property type="entry name" value="Nucleotide-diphossugar_trans"/>
</dbReference>
<dbReference type="Gene3D" id="3.90.550.10">
    <property type="entry name" value="Spore Coat Polysaccharide Biosynthesis Protein SpsA, Chain A"/>
    <property type="match status" value="1"/>
</dbReference>
<dbReference type="InterPro" id="IPR023981">
    <property type="entry name" value="MftF"/>
</dbReference>
<keyword evidence="6" id="KW-1185">Reference proteome</keyword>
<dbReference type="RefSeq" id="WP_040753328.1">
    <property type="nucleotide sequence ID" value="NZ_JACHIT010000002.1"/>
</dbReference>
<evidence type="ECO:0000256" key="1">
    <source>
        <dbReference type="ARBA" id="ARBA00004776"/>
    </source>
</evidence>
<dbReference type="Pfam" id="PF13641">
    <property type="entry name" value="Glyco_tranf_2_3"/>
    <property type="match status" value="1"/>
</dbReference>
<evidence type="ECO:0000256" key="3">
    <source>
        <dbReference type="ARBA" id="ARBA00022676"/>
    </source>
</evidence>
<dbReference type="GO" id="GO:0016757">
    <property type="term" value="F:glycosyltransferase activity"/>
    <property type="evidence" value="ECO:0007669"/>
    <property type="project" value="UniProtKB-KW"/>
</dbReference>
<dbReference type="SUPFAM" id="SSF53448">
    <property type="entry name" value="Nucleotide-diphospho-sugar transferases"/>
    <property type="match status" value="1"/>
</dbReference>
<keyword evidence="3" id="KW-0328">Glycosyltransferase</keyword>
<comment type="caution">
    <text evidence="5">The sequence shown here is derived from an EMBL/GenBank/DDBJ whole genome shotgun (WGS) entry which is preliminary data.</text>
</comment>
<organism evidence="5 6">
    <name type="scientific">Nocardia transvalensis</name>
    <dbReference type="NCBI Taxonomy" id="37333"/>
    <lineage>
        <taxon>Bacteria</taxon>
        <taxon>Bacillati</taxon>
        <taxon>Actinomycetota</taxon>
        <taxon>Actinomycetes</taxon>
        <taxon>Mycobacteriales</taxon>
        <taxon>Nocardiaceae</taxon>
        <taxon>Nocardia</taxon>
    </lineage>
</organism>